<organism evidence="2 3">
    <name type="scientific">Edaphobacter aggregans</name>
    <dbReference type="NCBI Taxonomy" id="570835"/>
    <lineage>
        <taxon>Bacteria</taxon>
        <taxon>Pseudomonadati</taxon>
        <taxon>Acidobacteriota</taxon>
        <taxon>Terriglobia</taxon>
        <taxon>Terriglobales</taxon>
        <taxon>Acidobacteriaceae</taxon>
        <taxon>Edaphobacter</taxon>
    </lineage>
</organism>
<proteinExistence type="predicted"/>
<accession>A0A428MLG0</accession>
<reference evidence="2 3" key="1">
    <citation type="submission" date="2018-12" db="EMBL/GenBank/DDBJ databases">
        <title>Sequencing of bacterial isolates from soil warming experiment in Harvard Forest, Massachusetts, USA.</title>
        <authorList>
            <person name="Deangelis K."/>
        </authorList>
    </citation>
    <scope>NUCLEOTIDE SEQUENCE [LARGE SCALE GENOMIC DNA]</scope>
    <source>
        <strain evidence="2 3">EB153</strain>
    </source>
</reference>
<comment type="caution">
    <text evidence="2">The sequence shown here is derived from an EMBL/GenBank/DDBJ whole genome shotgun (WGS) entry which is preliminary data.</text>
</comment>
<gene>
    <name evidence="2" type="ORF">EDE15_3323</name>
</gene>
<protein>
    <submittedName>
        <fullName evidence="2">Uncharacterized protein</fullName>
    </submittedName>
</protein>
<dbReference type="Proteomes" id="UP000269669">
    <property type="component" value="Unassembled WGS sequence"/>
</dbReference>
<dbReference type="EMBL" id="RSDW01000001">
    <property type="protein sequence ID" value="RSL17774.1"/>
    <property type="molecule type" value="Genomic_DNA"/>
</dbReference>
<feature type="region of interest" description="Disordered" evidence="1">
    <location>
        <begin position="40"/>
        <end position="66"/>
    </location>
</feature>
<dbReference type="RefSeq" id="WP_125486215.1">
    <property type="nucleotide sequence ID" value="NZ_RSDW01000001.1"/>
</dbReference>
<dbReference type="OrthoDB" id="115460at2"/>
<evidence type="ECO:0000256" key="1">
    <source>
        <dbReference type="SAM" id="MobiDB-lite"/>
    </source>
</evidence>
<sequence length="343" mass="38015">MQSFRALRKSKVSHVLGFATLFLLPTGLLLPTAAYGLANAQQSGPPSQPTEQQAQNPQSQAPQPPASNYNKAIFLKPIPPDQLAFLNQFAGAPSKDLFRDKQFHKLMKTFVPDCMFHYGRDMPLSDALEMVINGSSQPVEIRDGRYLMLSGQSGPYLGGRGFLWIDMQDGIALGGFYFHPTNGEPTPSVVIFSRQVKQDPLAQSDLPPAFVGDLIQWSTTSRVPPITTRYFITGSNKRILLEHDEDYCLRADGTTAPPESGCLQMNADAADIDMNTASYLYQTHYATNATAWMINDPDQIAWLQVRTNTCGIGPDPLGCRIRMTRERTHVIIRQGPVSHPPHR</sequence>
<evidence type="ECO:0000313" key="2">
    <source>
        <dbReference type="EMBL" id="RSL17774.1"/>
    </source>
</evidence>
<name>A0A428MLG0_9BACT</name>
<keyword evidence="3" id="KW-1185">Reference proteome</keyword>
<dbReference type="AlphaFoldDB" id="A0A428MLG0"/>
<feature type="compositionally biased region" description="Low complexity" evidence="1">
    <location>
        <begin position="49"/>
        <end position="61"/>
    </location>
</feature>
<evidence type="ECO:0000313" key="3">
    <source>
        <dbReference type="Proteomes" id="UP000269669"/>
    </source>
</evidence>